<dbReference type="NCBIfam" id="TIGR00254">
    <property type="entry name" value="GGDEF"/>
    <property type="match status" value="1"/>
</dbReference>
<dbReference type="CDD" id="cd01949">
    <property type="entry name" value="GGDEF"/>
    <property type="match status" value="1"/>
</dbReference>
<dbReference type="Proteomes" id="UP001596282">
    <property type="component" value="Unassembled WGS sequence"/>
</dbReference>
<dbReference type="Pfam" id="PF00990">
    <property type="entry name" value="GGDEF"/>
    <property type="match status" value="1"/>
</dbReference>
<comment type="caution">
    <text evidence="2">The sequence shown here is derived from an EMBL/GenBank/DDBJ whole genome shotgun (WGS) entry which is preliminary data.</text>
</comment>
<dbReference type="InterPro" id="IPR050469">
    <property type="entry name" value="Diguanylate_Cyclase"/>
</dbReference>
<dbReference type="RefSeq" id="WP_223876662.1">
    <property type="nucleotide sequence ID" value="NZ_BJDJ01000017.1"/>
</dbReference>
<dbReference type="InterPro" id="IPR029787">
    <property type="entry name" value="Nucleotide_cyclase"/>
</dbReference>
<gene>
    <name evidence="2" type="ORF">ACFP5Y_08605</name>
</gene>
<dbReference type="PROSITE" id="PS50887">
    <property type="entry name" value="GGDEF"/>
    <property type="match status" value="1"/>
</dbReference>
<evidence type="ECO:0000313" key="2">
    <source>
        <dbReference type="EMBL" id="MFC6181278.1"/>
    </source>
</evidence>
<dbReference type="PANTHER" id="PTHR45138">
    <property type="entry name" value="REGULATORY COMPONENTS OF SENSORY TRANSDUCTION SYSTEM"/>
    <property type="match status" value="1"/>
</dbReference>
<evidence type="ECO:0000259" key="1">
    <source>
        <dbReference type="PROSITE" id="PS50887"/>
    </source>
</evidence>
<dbReference type="SUPFAM" id="SSF55073">
    <property type="entry name" value="Nucleotide cyclase"/>
    <property type="match status" value="1"/>
</dbReference>
<proteinExistence type="predicted"/>
<dbReference type="InterPro" id="IPR000160">
    <property type="entry name" value="GGDEF_dom"/>
</dbReference>
<sequence length="134" mass="15114">MTHFKSFNDEYGHLTGDAVLKHVAQHFNQELFKQTSRGELFRYGGEEFVIIFRGLSPSDAQRVVTGIRDSLQKEPVMANGQSLNVTVSLGISALQATDTDFNSWFKRVDHYLYQSKKAGRNRITVEGVTMALTN</sequence>
<keyword evidence="3" id="KW-1185">Reference proteome</keyword>
<organism evidence="2 3">
    <name type="scientific">Lactiplantibacillus daowaiensis</name>
    <dbReference type="NCBI Taxonomy" id="2559918"/>
    <lineage>
        <taxon>Bacteria</taxon>
        <taxon>Bacillati</taxon>
        <taxon>Bacillota</taxon>
        <taxon>Bacilli</taxon>
        <taxon>Lactobacillales</taxon>
        <taxon>Lactobacillaceae</taxon>
        <taxon>Lactiplantibacillus</taxon>
    </lineage>
</organism>
<dbReference type="PANTHER" id="PTHR45138:SF9">
    <property type="entry name" value="DIGUANYLATE CYCLASE DGCM-RELATED"/>
    <property type="match status" value="1"/>
</dbReference>
<dbReference type="EMBL" id="JBHSSC010000036">
    <property type="protein sequence ID" value="MFC6181278.1"/>
    <property type="molecule type" value="Genomic_DNA"/>
</dbReference>
<evidence type="ECO:0000313" key="3">
    <source>
        <dbReference type="Proteomes" id="UP001596282"/>
    </source>
</evidence>
<dbReference type="SMART" id="SM00267">
    <property type="entry name" value="GGDEF"/>
    <property type="match status" value="1"/>
</dbReference>
<feature type="domain" description="GGDEF" evidence="1">
    <location>
        <begin position="1"/>
        <end position="128"/>
    </location>
</feature>
<accession>A0ABW1S0H0</accession>
<name>A0ABW1S0H0_9LACO</name>
<dbReference type="Gene3D" id="3.30.70.270">
    <property type="match status" value="1"/>
</dbReference>
<reference evidence="3" key="1">
    <citation type="journal article" date="2019" name="Int. J. Syst. Evol. Microbiol.">
        <title>The Global Catalogue of Microorganisms (GCM) 10K type strain sequencing project: providing services to taxonomists for standard genome sequencing and annotation.</title>
        <authorList>
            <consortium name="The Broad Institute Genomics Platform"/>
            <consortium name="The Broad Institute Genome Sequencing Center for Infectious Disease"/>
            <person name="Wu L."/>
            <person name="Ma J."/>
        </authorList>
    </citation>
    <scope>NUCLEOTIDE SEQUENCE [LARGE SCALE GENOMIC DNA]</scope>
    <source>
        <strain evidence="3">CCM 8933</strain>
    </source>
</reference>
<protein>
    <submittedName>
        <fullName evidence="2">GGDEF domain-containing protein</fullName>
    </submittedName>
</protein>
<dbReference type="InterPro" id="IPR043128">
    <property type="entry name" value="Rev_trsase/Diguanyl_cyclase"/>
</dbReference>